<reference evidence="3 4" key="1">
    <citation type="submission" date="2021-01" db="EMBL/GenBank/DDBJ databases">
        <title>Genomic Encyclopedia of Type Strains, Phase IV (KMG-IV): sequencing the most valuable type-strain genomes for metagenomic binning, comparative biology and taxonomic classification.</title>
        <authorList>
            <person name="Goeker M."/>
        </authorList>
    </citation>
    <scope>NUCLEOTIDE SEQUENCE [LARGE SCALE GENOMIC DNA]</scope>
    <source>
        <strain evidence="3 4">DSM 28236</strain>
    </source>
</reference>
<keyword evidence="1 2" id="KW-0704">Schiff base</keyword>
<dbReference type="SUPFAM" id="SSF56784">
    <property type="entry name" value="HAD-like"/>
    <property type="match status" value="1"/>
</dbReference>
<dbReference type="NCBIfam" id="TIGR01422">
    <property type="entry name" value="phosphonatase"/>
    <property type="match status" value="1"/>
</dbReference>
<dbReference type="InterPro" id="IPR050155">
    <property type="entry name" value="HAD-like_hydrolase_sf"/>
</dbReference>
<keyword evidence="2" id="KW-0479">Metal-binding</keyword>
<dbReference type="SFLD" id="SFLDS00003">
    <property type="entry name" value="Haloacid_Dehalogenase"/>
    <property type="match status" value="1"/>
</dbReference>
<dbReference type="HAMAP" id="MF_01375">
    <property type="entry name" value="PhnX"/>
    <property type="match status" value="1"/>
</dbReference>
<comment type="subunit">
    <text evidence="2">Homodimer.</text>
</comment>
<sequence length="273" mass="30681">MNAQAPKYVKAVFMDWAGTIVDYGCFSPVDVFIEVFRRKGIEVTPEEAREPMGLQKWDHIKEMCKIDRIANLWKQKYGRMPHDKDVDELYADFEPLLISILPKYSKPIPGSVELVERLRKMGLKIGSTTGFTRKMMEVVAPVAKKHGCSPDLIVTSDEMPAGRPYPWMIFQNAMTLGVYPLKHTIKVGDSISDIKEGKNAGTWTVGVIKGGNELGMTEQEINQCDPDILADKMEAVEKKFKEAGANYVIESIGQLDEIIPKIDDRISQLEGDV</sequence>
<dbReference type="InterPro" id="IPR006323">
    <property type="entry name" value="Phosphonoacetald_hydro"/>
</dbReference>
<accession>A0ABS2PYX4</accession>
<comment type="function">
    <text evidence="2">Involved in phosphonate degradation.</text>
</comment>
<evidence type="ECO:0000313" key="3">
    <source>
        <dbReference type="EMBL" id="MBM7645237.1"/>
    </source>
</evidence>
<name>A0ABS2PYX4_9BACL</name>
<feature type="active site" description="Schiff-base intermediate with substrate" evidence="2">
    <location>
        <position position="56"/>
    </location>
</feature>
<keyword evidence="2 3" id="KW-0378">Hydrolase</keyword>
<evidence type="ECO:0000256" key="1">
    <source>
        <dbReference type="ARBA" id="ARBA00023270"/>
    </source>
</evidence>
<feature type="active site" description="Nucleophile" evidence="2">
    <location>
        <position position="15"/>
    </location>
</feature>
<dbReference type="CDD" id="cd02586">
    <property type="entry name" value="HAD_PHN"/>
    <property type="match status" value="1"/>
</dbReference>
<dbReference type="EMBL" id="JAFBER010000007">
    <property type="protein sequence ID" value="MBM7645237.1"/>
    <property type="molecule type" value="Genomic_DNA"/>
</dbReference>
<dbReference type="SFLD" id="SFLDG01135">
    <property type="entry name" value="C1.5.6:_HAD__Beta-PGM__Phospha"/>
    <property type="match status" value="1"/>
</dbReference>
<evidence type="ECO:0000256" key="2">
    <source>
        <dbReference type="HAMAP-Rule" id="MF_01375"/>
    </source>
</evidence>
<dbReference type="InterPro" id="IPR006439">
    <property type="entry name" value="HAD-SF_hydro_IA"/>
</dbReference>
<dbReference type="EC" id="3.11.1.1" evidence="2"/>
<dbReference type="Pfam" id="PF00702">
    <property type="entry name" value="Hydrolase"/>
    <property type="match status" value="1"/>
</dbReference>
<evidence type="ECO:0000313" key="4">
    <source>
        <dbReference type="Proteomes" id="UP000808914"/>
    </source>
</evidence>
<feature type="binding site" evidence="2">
    <location>
        <position position="15"/>
    </location>
    <ligand>
        <name>Mg(2+)</name>
        <dbReference type="ChEBI" id="CHEBI:18420"/>
    </ligand>
</feature>
<keyword evidence="4" id="KW-1185">Reference proteome</keyword>
<comment type="similarity">
    <text evidence="2">Belongs to the HAD-like hydrolase superfamily. PhnX family.</text>
</comment>
<dbReference type="RefSeq" id="WP_205003167.1">
    <property type="nucleotide sequence ID" value="NZ_JAFBER010000007.1"/>
</dbReference>
<feature type="binding site" evidence="2">
    <location>
        <position position="189"/>
    </location>
    <ligand>
        <name>Mg(2+)</name>
        <dbReference type="ChEBI" id="CHEBI:18420"/>
    </ligand>
</feature>
<keyword evidence="2" id="KW-0460">Magnesium</keyword>
<dbReference type="SFLD" id="SFLDG01129">
    <property type="entry name" value="C1.5:_HAD__Beta-PGM__Phosphata"/>
    <property type="match status" value="1"/>
</dbReference>
<dbReference type="Proteomes" id="UP000808914">
    <property type="component" value="Unassembled WGS sequence"/>
</dbReference>
<comment type="catalytic activity">
    <reaction evidence="2">
        <text>phosphonoacetaldehyde + H2O = acetaldehyde + phosphate + H(+)</text>
        <dbReference type="Rhea" id="RHEA:18905"/>
        <dbReference type="ChEBI" id="CHEBI:15343"/>
        <dbReference type="ChEBI" id="CHEBI:15377"/>
        <dbReference type="ChEBI" id="CHEBI:15378"/>
        <dbReference type="ChEBI" id="CHEBI:43474"/>
        <dbReference type="ChEBI" id="CHEBI:58383"/>
        <dbReference type="EC" id="3.11.1.1"/>
    </reaction>
</comment>
<dbReference type="GO" id="GO:0050194">
    <property type="term" value="F:phosphonoacetaldehyde hydrolase activity"/>
    <property type="evidence" value="ECO:0007669"/>
    <property type="project" value="UniProtKB-EC"/>
</dbReference>
<gene>
    <name evidence="2" type="primary">phnX</name>
    <name evidence="3" type="ORF">JOD45_001448</name>
</gene>
<proteinExistence type="inferred from homology"/>
<dbReference type="InterPro" id="IPR036412">
    <property type="entry name" value="HAD-like_sf"/>
</dbReference>
<organism evidence="3 4">
    <name type="scientific">Scopulibacillus daqui</name>
    <dbReference type="NCBI Taxonomy" id="1469162"/>
    <lineage>
        <taxon>Bacteria</taxon>
        <taxon>Bacillati</taxon>
        <taxon>Bacillota</taxon>
        <taxon>Bacilli</taxon>
        <taxon>Bacillales</taxon>
        <taxon>Sporolactobacillaceae</taxon>
        <taxon>Scopulibacillus</taxon>
    </lineage>
</organism>
<dbReference type="InterPro" id="IPR023198">
    <property type="entry name" value="PGP-like_dom2"/>
</dbReference>
<comment type="caution">
    <text evidence="3">The sequence shown here is derived from an EMBL/GenBank/DDBJ whole genome shotgun (WGS) entry which is preliminary data.</text>
</comment>
<feature type="binding site" evidence="2">
    <location>
        <position position="17"/>
    </location>
    <ligand>
        <name>Mg(2+)</name>
        <dbReference type="ChEBI" id="CHEBI:18420"/>
    </ligand>
</feature>
<dbReference type="InterPro" id="IPR023214">
    <property type="entry name" value="HAD_sf"/>
</dbReference>
<protein>
    <recommendedName>
        <fullName evidence="2">Phosphonoacetaldehyde hydrolase</fullName>
        <shortName evidence="2">Phosphonatase</shortName>
        <ecNumber evidence="2">3.11.1.1</ecNumber>
    </recommendedName>
    <alternativeName>
        <fullName evidence="2">Phosphonoacetaldehyde phosphonohydrolase</fullName>
    </alternativeName>
</protein>
<dbReference type="PANTHER" id="PTHR43434:SF19">
    <property type="entry name" value="PHOSPHONOACETALDEHYDE HYDROLASE"/>
    <property type="match status" value="1"/>
</dbReference>
<comment type="cofactor">
    <cofactor evidence="2">
        <name>Mg(2+)</name>
        <dbReference type="ChEBI" id="CHEBI:18420"/>
    </cofactor>
    <text evidence="2">Binds 1 Mg(2+) ion per subunit.</text>
</comment>
<dbReference type="NCBIfam" id="TIGR01549">
    <property type="entry name" value="HAD-SF-IA-v1"/>
    <property type="match status" value="1"/>
</dbReference>
<dbReference type="Gene3D" id="3.40.50.1000">
    <property type="entry name" value="HAD superfamily/HAD-like"/>
    <property type="match status" value="1"/>
</dbReference>
<dbReference type="PANTHER" id="PTHR43434">
    <property type="entry name" value="PHOSPHOGLYCOLATE PHOSPHATASE"/>
    <property type="match status" value="1"/>
</dbReference>
<dbReference type="Gene3D" id="1.10.150.240">
    <property type="entry name" value="Putative phosphatase, domain 2"/>
    <property type="match status" value="1"/>
</dbReference>